<dbReference type="EMBL" id="AP025730">
    <property type="protein sequence ID" value="BDI05264.1"/>
    <property type="molecule type" value="Genomic_DNA"/>
</dbReference>
<evidence type="ECO:0000313" key="2">
    <source>
        <dbReference type="Proteomes" id="UP001057498"/>
    </source>
</evidence>
<organism evidence="1 2">
    <name type="scientific">Sphaerotilus microaerophilus</name>
    <dbReference type="NCBI Taxonomy" id="2914710"/>
    <lineage>
        <taxon>Bacteria</taxon>
        <taxon>Pseudomonadati</taxon>
        <taxon>Pseudomonadota</taxon>
        <taxon>Betaproteobacteria</taxon>
        <taxon>Burkholderiales</taxon>
        <taxon>Sphaerotilaceae</taxon>
        <taxon>Sphaerotilus</taxon>
    </lineage>
</organism>
<evidence type="ECO:0000313" key="1">
    <source>
        <dbReference type="EMBL" id="BDI05264.1"/>
    </source>
</evidence>
<dbReference type="RefSeq" id="WP_251973312.1">
    <property type="nucleotide sequence ID" value="NZ_AP025730.1"/>
</dbReference>
<dbReference type="Proteomes" id="UP001057498">
    <property type="component" value="Chromosome"/>
</dbReference>
<proteinExistence type="predicted"/>
<dbReference type="InterPro" id="IPR045445">
    <property type="entry name" value="DUF6502"/>
</dbReference>
<accession>A0ABN6PJK8</accession>
<dbReference type="Pfam" id="PF20112">
    <property type="entry name" value="DUF6502"/>
    <property type="match status" value="1"/>
</dbReference>
<protein>
    <submittedName>
        <fullName evidence="1">Uncharacterized protein</fullName>
    </submittedName>
</protein>
<gene>
    <name evidence="1" type="ORF">CATMQ487_22340</name>
</gene>
<name>A0ABN6PJK8_9BURK</name>
<reference evidence="1" key="1">
    <citation type="submission" date="2022-04" db="EMBL/GenBank/DDBJ databases">
        <title>Whole genome sequence of Sphaerotilus sp. FB-5.</title>
        <authorList>
            <person name="Takeda M."/>
            <person name="Narihara S."/>
            <person name="Akimoto M."/>
            <person name="Akimoto R."/>
            <person name="Nishiyashiki S."/>
            <person name="Murakami T."/>
        </authorList>
    </citation>
    <scope>NUCLEOTIDE SEQUENCE</scope>
    <source>
        <strain evidence="1">FB-5</strain>
    </source>
</reference>
<sequence>MDSTQLNPATQPSDDRGQRSLDAAMLVLAPLVRWLLRHGVHYGAVAQGLKQVFIHEARQELERRGAKVTDSALSVLSGVHRKDVRVLATLPQVQAALVPTPASMLFTRWVTDPALRVGAGDGQSPPVVRPSLPRHGPMPSFEALAREVSSDVHPRTLLEELQRLGLVSLAGDEVRLVADRYVAPTAELEAAQTLGVNVADHLNAAVHNISGGATKRFLEQSVYAYGLSPASAEALAEVARDLWAPAFEAMVQATTARLVGDDADRAATAAALPRERMRFGAYYYHEAEPPEAVTPPPPLAGPVA</sequence>
<keyword evidence="2" id="KW-1185">Reference proteome</keyword>